<dbReference type="AlphaFoldDB" id="A0A0D2N7D2"/>
<sequence>MVGHFSTLPWSFRFVFYTNNQTISVASFRLDKKSKSMLNCCNFRKSIILPKFSTINYLVKFFTAFNITTTVYSFASILNYVKIAQHTQLPL</sequence>
<dbReference type="Gramene" id="KJB28187">
    <property type="protein sequence ID" value="KJB28187"/>
    <property type="gene ID" value="B456_005G033000"/>
</dbReference>
<protein>
    <submittedName>
        <fullName evidence="1">Uncharacterized protein</fullName>
    </submittedName>
</protein>
<accession>A0A0D2N7D2</accession>
<organism evidence="1 2">
    <name type="scientific">Gossypium raimondii</name>
    <name type="common">Peruvian cotton</name>
    <name type="synonym">Gossypium klotzschianum subsp. raimondii</name>
    <dbReference type="NCBI Taxonomy" id="29730"/>
    <lineage>
        <taxon>Eukaryota</taxon>
        <taxon>Viridiplantae</taxon>
        <taxon>Streptophyta</taxon>
        <taxon>Embryophyta</taxon>
        <taxon>Tracheophyta</taxon>
        <taxon>Spermatophyta</taxon>
        <taxon>Magnoliopsida</taxon>
        <taxon>eudicotyledons</taxon>
        <taxon>Gunneridae</taxon>
        <taxon>Pentapetalae</taxon>
        <taxon>rosids</taxon>
        <taxon>malvids</taxon>
        <taxon>Malvales</taxon>
        <taxon>Malvaceae</taxon>
        <taxon>Malvoideae</taxon>
        <taxon>Gossypium</taxon>
    </lineage>
</organism>
<evidence type="ECO:0000313" key="2">
    <source>
        <dbReference type="Proteomes" id="UP000032304"/>
    </source>
</evidence>
<proteinExistence type="predicted"/>
<dbReference type="EMBL" id="CM001744">
    <property type="protein sequence ID" value="KJB28187.1"/>
    <property type="molecule type" value="Genomic_DNA"/>
</dbReference>
<name>A0A0D2N7D2_GOSRA</name>
<gene>
    <name evidence="1" type="ORF">B456_005G033000</name>
</gene>
<keyword evidence="2" id="KW-1185">Reference proteome</keyword>
<evidence type="ECO:0000313" key="1">
    <source>
        <dbReference type="EMBL" id="KJB28187.1"/>
    </source>
</evidence>
<dbReference type="Proteomes" id="UP000032304">
    <property type="component" value="Chromosome 5"/>
</dbReference>
<reference evidence="1 2" key="1">
    <citation type="journal article" date="2012" name="Nature">
        <title>Repeated polyploidization of Gossypium genomes and the evolution of spinnable cotton fibres.</title>
        <authorList>
            <person name="Paterson A.H."/>
            <person name="Wendel J.F."/>
            <person name="Gundlach H."/>
            <person name="Guo H."/>
            <person name="Jenkins J."/>
            <person name="Jin D."/>
            <person name="Llewellyn D."/>
            <person name="Showmaker K.C."/>
            <person name="Shu S."/>
            <person name="Udall J."/>
            <person name="Yoo M.J."/>
            <person name="Byers R."/>
            <person name="Chen W."/>
            <person name="Doron-Faigenboim A."/>
            <person name="Duke M.V."/>
            <person name="Gong L."/>
            <person name="Grimwood J."/>
            <person name="Grover C."/>
            <person name="Grupp K."/>
            <person name="Hu G."/>
            <person name="Lee T.H."/>
            <person name="Li J."/>
            <person name="Lin L."/>
            <person name="Liu T."/>
            <person name="Marler B.S."/>
            <person name="Page J.T."/>
            <person name="Roberts A.W."/>
            <person name="Romanel E."/>
            <person name="Sanders W.S."/>
            <person name="Szadkowski E."/>
            <person name="Tan X."/>
            <person name="Tang H."/>
            <person name="Xu C."/>
            <person name="Wang J."/>
            <person name="Wang Z."/>
            <person name="Zhang D."/>
            <person name="Zhang L."/>
            <person name="Ashrafi H."/>
            <person name="Bedon F."/>
            <person name="Bowers J.E."/>
            <person name="Brubaker C.L."/>
            <person name="Chee P.W."/>
            <person name="Das S."/>
            <person name="Gingle A.R."/>
            <person name="Haigler C.H."/>
            <person name="Harker D."/>
            <person name="Hoffmann L.V."/>
            <person name="Hovav R."/>
            <person name="Jones D.C."/>
            <person name="Lemke C."/>
            <person name="Mansoor S."/>
            <person name="ur Rahman M."/>
            <person name="Rainville L.N."/>
            <person name="Rambani A."/>
            <person name="Reddy U.K."/>
            <person name="Rong J.K."/>
            <person name="Saranga Y."/>
            <person name="Scheffler B.E."/>
            <person name="Scheffler J.A."/>
            <person name="Stelly D.M."/>
            <person name="Triplett B.A."/>
            <person name="Van Deynze A."/>
            <person name="Vaslin M.F."/>
            <person name="Waghmare V.N."/>
            <person name="Walford S.A."/>
            <person name="Wright R.J."/>
            <person name="Zaki E.A."/>
            <person name="Zhang T."/>
            <person name="Dennis E.S."/>
            <person name="Mayer K.F."/>
            <person name="Peterson D.G."/>
            <person name="Rokhsar D.S."/>
            <person name="Wang X."/>
            <person name="Schmutz J."/>
        </authorList>
    </citation>
    <scope>NUCLEOTIDE SEQUENCE [LARGE SCALE GENOMIC DNA]</scope>
</reference>